<feature type="compositionally biased region" description="Basic and acidic residues" evidence="5">
    <location>
        <begin position="244"/>
        <end position="261"/>
    </location>
</feature>
<dbReference type="PROSITE" id="PS50280">
    <property type="entry name" value="SET"/>
    <property type="match status" value="1"/>
</dbReference>
<dbReference type="GO" id="GO:0006355">
    <property type="term" value="P:regulation of DNA-templated transcription"/>
    <property type="evidence" value="ECO:0007669"/>
    <property type="project" value="TreeGrafter"/>
</dbReference>
<dbReference type="OrthoDB" id="20872at2759"/>
<dbReference type="InterPro" id="IPR001214">
    <property type="entry name" value="SET_dom"/>
</dbReference>
<keyword evidence="4" id="KW-0156">Chromatin regulator</keyword>
<feature type="region of interest" description="Disordered" evidence="5">
    <location>
        <begin position="201"/>
        <end position="266"/>
    </location>
</feature>
<sequence>MQKTNQTKSKKYPFQVSPGPAVATLSELNINADREHNQIVKGIIAAEILSTNQEIPLPLKKTQNMEDVNPSKAFPNFNIEVNTEDYIVNSEDNVVSCICDQNNPDEEDDDEKEDAAVAEGQETDKEEEDEDEDSSLNDVFWLQCDHCNRWVHGKCYGLKDEKAIDTMNFHCHICSPQDHPLAIKKYKANVEKHLKNLAKIIAHNKSKSKDNLKKTPSKKNVAGNVDSTDKKKENKSSSTNKSKGNKEESLKAEKEADKKEPEEEQIDDTIKRVRLKNIRDLYGNIYYPLDQNEYVEAYVKKFLQMAVQREANNNSVLEEFPSDFENAKIDVKCPNPKSSDKFTGIPSLYVISKVNIDEGDLIHEIIGKVGDQKNYIQDPKNQYRLLGVCKPKVFFHPKWPIYIDMRHAGNNIRYVRRSCHPNCKIVASLKPNETVPTFYLKALKSISSNEELTLAWQWDSNHPIWKLVPGEHQLNYDKSEMKKRLENEYPDFTFDPKMPFTMEDISEPERYFLVYCIDTLLTMAECGCPNHKKCQLRNVKKYYTSVLKLKKSMTIAQMRYKTYDLLNKQKIKEPRQTSIINDMISKEENRYVNRFNNYKSFVDRKRKLEEMSTNSYDNNKKLFVDSKLEIKMDNLEKDDVKSLPTHHLPSPLSPKQYKLEMIAQYKLQDALENKVESIKKRQRLSLESSIPKFVNWIQNNKTINTGLLLKSAKVKALHKMILGSNAKTIDNSDVISNVFKGKDILEAAEEKKEKLKINIDTKGTDSLNVVNKASTPGEETHNKAFQKGSLVKSESDSKLVSSTSLDMEAKQNGENNQLQPIKKKMSFADYRKKSKPN</sequence>
<dbReference type="GO" id="GO:0034967">
    <property type="term" value="C:Set3 complex"/>
    <property type="evidence" value="ECO:0007669"/>
    <property type="project" value="TreeGrafter"/>
</dbReference>
<evidence type="ECO:0000313" key="7">
    <source>
        <dbReference type="EMBL" id="SGZ38948.1"/>
    </source>
</evidence>
<dbReference type="Pfam" id="PF00856">
    <property type="entry name" value="SET"/>
    <property type="match status" value="1"/>
</dbReference>
<dbReference type="InterPro" id="IPR046341">
    <property type="entry name" value="SET_dom_sf"/>
</dbReference>
<dbReference type="GO" id="GO:0070210">
    <property type="term" value="C:Rpd3L-Expanded complex"/>
    <property type="evidence" value="ECO:0007669"/>
    <property type="project" value="TreeGrafter"/>
</dbReference>
<evidence type="ECO:0000256" key="4">
    <source>
        <dbReference type="ARBA" id="ARBA00022853"/>
    </source>
</evidence>
<dbReference type="SMART" id="SM00249">
    <property type="entry name" value="PHD"/>
    <property type="match status" value="1"/>
</dbReference>
<evidence type="ECO:0000256" key="3">
    <source>
        <dbReference type="ARBA" id="ARBA00022833"/>
    </source>
</evidence>
<dbReference type="InterPro" id="IPR011011">
    <property type="entry name" value="Znf_FYVE_PHD"/>
</dbReference>
<dbReference type="PROSITE" id="PS01359">
    <property type="entry name" value="ZF_PHD_1"/>
    <property type="match status" value="1"/>
</dbReference>
<evidence type="ECO:0000256" key="5">
    <source>
        <dbReference type="SAM" id="MobiDB-lite"/>
    </source>
</evidence>
<feature type="region of interest" description="Disordered" evidence="5">
    <location>
        <begin position="773"/>
        <end position="837"/>
    </location>
</feature>
<accession>A0A1L0AZJ6</accession>
<feature type="region of interest" description="Disordered" evidence="5">
    <location>
        <begin position="99"/>
        <end position="134"/>
    </location>
</feature>
<dbReference type="InterPro" id="IPR019787">
    <property type="entry name" value="Znf_PHD-finger"/>
</dbReference>
<dbReference type="InterPro" id="IPR019786">
    <property type="entry name" value="Zinc_finger_PHD-type_CS"/>
</dbReference>
<dbReference type="SUPFAM" id="SSF57903">
    <property type="entry name" value="FYVE/PHD zinc finger"/>
    <property type="match status" value="1"/>
</dbReference>
<name>A0A1L0AZJ6_9ASCO</name>
<evidence type="ECO:0000313" key="8">
    <source>
        <dbReference type="Proteomes" id="UP000183365"/>
    </source>
</evidence>
<keyword evidence="1" id="KW-0479">Metal-binding</keyword>
<dbReference type="Gene3D" id="2.170.270.10">
    <property type="entry name" value="SET domain"/>
    <property type="match status" value="1"/>
</dbReference>
<feature type="compositionally biased region" description="Acidic residues" evidence="5">
    <location>
        <begin position="103"/>
        <end position="113"/>
    </location>
</feature>
<dbReference type="GO" id="GO:0006325">
    <property type="term" value="P:chromatin organization"/>
    <property type="evidence" value="ECO:0007669"/>
    <property type="project" value="UniProtKB-KW"/>
</dbReference>
<dbReference type="VEuPathDB" id="FungiDB:HGUI_01148"/>
<evidence type="ECO:0000256" key="1">
    <source>
        <dbReference type="ARBA" id="ARBA00022723"/>
    </source>
</evidence>
<dbReference type="SMART" id="SM00317">
    <property type="entry name" value="SET"/>
    <property type="match status" value="1"/>
</dbReference>
<feature type="domain" description="SET" evidence="6">
    <location>
        <begin position="322"/>
        <end position="457"/>
    </location>
</feature>
<dbReference type="PANTHER" id="PTHR46462:SF3">
    <property type="entry name" value="UPSET, ISOFORM A"/>
    <property type="match status" value="1"/>
</dbReference>
<feature type="compositionally biased region" description="Acidic residues" evidence="5">
    <location>
        <begin position="124"/>
        <end position="134"/>
    </location>
</feature>
<keyword evidence="8" id="KW-1185">Reference proteome</keyword>
<dbReference type="InterPro" id="IPR013083">
    <property type="entry name" value="Znf_RING/FYVE/PHD"/>
</dbReference>
<dbReference type="InterPro" id="IPR001965">
    <property type="entry name" value="Znf_PHD"/>
</dbReference>
<dbReference type="PANTHER" id="PTHR46462">
    <property type="entry name" value="UPSET, ISOFORM A"/>
    <property type="match status" value="1"/>
</dbReference>
<proteinExistence type="predicted"/>
<keyword evidence="3" id="KW-0862">Zinc</keyword>
<gene>
    <name evidence="7" type="ORF">HGUI_01148</name>
</gene>
<dbReference type="Gene3D" id="3.30.40.10">
    <property type="entry name" value="Zinc/RING finger domain, C3HC4 (zinc finger)"/>
    <property type="match status" value="1"/>
</dbReference>
<dbReference type="SUPFAM" id="SSF82199">
    <property type="entry name" value="SET domain"/>
    <property type="match status" value="1"/>
</dbReference>
<dbReference type="CDD" id="cd15517">
    <property type="entry name" value="PHD_TCF19_like"/>
    <property type="match status" value="1"/>
</dbReference>
<dbReference type="Pfam" id="PF00628">
    <property type="entry name" value="PHD"/>
    <property type="match status" value="1"/>
</dbReference>
<dbReference type="Proteomes" id="UP000183365">
    <property type="component" value="Unassembled WGS sequence"/>
</dbReference>
<dbReference type="EMBL" id="FQNF01000014">
    <property type="protein sequence ID" value="SGZ38948.1"/>
    <property type="molecule type" value="Genomic_DNA"/>
</dbReference>
<dbReference type="AlphaFoldDB" id="A0A1L0AZJ6"/>
<organism evidence="7 8">
    <name type="scientific">Hanseniaspora guilliermondii</name>
    <dbReference type="NCBI Taxonomy" id="56406"/>
    <lineage>
        <taxon>Eukaryota</taxon>
        <taxon>Fungi</taxon>
        <taxon>Dikarya</taxon>
        <taxon>Ascomycota</taxon>
        <taxon>Saccharomycotina</taxon>
        <taxon>Saccharomycetes</taxon>
        <taxon>Saccharomycodales</taxon>
        <taxon>Saccharomycodaceae</taxon>
        <taxon>Hanseniaspora</taxon>
    </lineage>
</organism>
<protein>
    <recommendedName>
        <fullName evidence="6">SET domain-containing protein</fullName>
    </recommendedName>
</protein>
<evidence type="ECO:0000256" key="2">
    <source>
        <dbReference type="ARBA" id="ARBA00022771"/>
    </source>
</evidence>
<reference evidence="8" key="1">
    <citation type="submission" date="2016-11" db="EMBL/GenBank/DDBJ databases">
        <authorList>
            <person name="Guldener U."/>
        </authorList>
    </citation>
    <scope>NUCLEOTIDE SEQUENCE [LARGE SCALE GENOMIC DNA]</scope>
</reference>
<dbReference type="GO" id="GO:0008270">
    <property type="term" value="F:zinc ion binding"/>
    <property type="evidence" value="ECO:0007669"/>
    <property type="project" value="UniProtKB-KW"/>
</dbReference>
<evidence type="ECO:0000259" key="6">
    <source>
        <dbReference type="PROSITE" id="PS50280"/>
    </source>
</evidence>
<keyword evidence="2" id="KW-0863">Zinc-finger</keyword>